<comment type="caution">
    <text evidence="3">The sequence shown here is derived from an EMBL/GenBank/DDBJ whole genome shotgun (WGS) entry which is preliminary data.</text>
</comment>
<dbReference type="SMART" id="SM00880">
    <property type="entry name" value="CHAD"/>
    <property type="match status" value="1"/>
</dbReference>
<dbReference type="PROSITE" id="PS51708">
    <property type="entry name" value="CHAD"/>
    <property type="match status" value="1"/>
</dbReference>
<dbReference type="SUPFAM" id="SSF55154">
    <property type="entry name" value="CYTH-like phosphatases"/>
    <property type="match status" value="1"/>
</dbReference>
<evidence type="ECO:0000259" key="1">
    <source>
        <dbReference type="PROSITE" id="PS51707"/>
    </source>
</evidence>
<protein>
    <recommendedName>
        <fullName evidence="5">CHAD domain-containing protein</fullName>
    </recommendedName>
</protein>
<dbReference type="CDD" id="cd07374">
    <property type="entry name" value="CYTH-like_Pase"/>
    <property type="match status" value="1"/>
</dbReference>
<dbReference type="Gene3D" id="2.40.320.10">
    <property type="entry name" value="Hypothetical Protein Pfu-838710-001"/>
    <property type="match status" value="1"/>
</dbReference>
<evidence type="ECO:0000313" key="3">
    <source>
        <dbReference type="EMBL" id="PZG41532.1"/>
    </source>
</evidence>
<feature type="domain" description="CYTH" evidence="1">
    <location>
        <begin position="2"/>
        <end position="198"/>
    </location>
</feature>
<dbReference type="RefSeq" id="WP_111169165.1">
    <property type="nucleotide sequence ID" value="NZ_POUA01000170.1"/>
</dbReference>
<dbReference type="SMART" id="SM01118">
    <property type="entry name" value="CYTH"/>
    <property type="match status" value="1"/>
</dbReference>
<keyword evidence="4" id="KW-1185">Reference proteome</keyword>
<evidence type="ECO:0000259" key="2">
    <source>
        <dbReference type="PROSITE" id="PS51708"/>
    </source>
</evidence>
<dbReference type="EMBL" id="POUA01000170">
    <property type="protein sequence ID" value="PZG41532.1"/>
    <property type="molecule type" value="Genomic_DNA"/>
</dbReference>
<dbReference type="InterPro" id="IPR038186">
    <property type="entry name" value="CHAD_dom_sf"/>
</dbReference>
<name>A0A2W2G0P9_9ACTN</name>
<gene>
    <name evidence="3" type="ORF">C1I98_21100</name>
</gene>
<dbReference type="PROSITE" id="PS51707">
    <property type="entry name" value="CYTH"/>
    <property type="match status" value="1"/>
</dbReference>
<feature type="domain" description="CHAD" evidence="2">
    <location>
        <begin position="210"/>
        <end position="490"/>
    </location>
</feature>
<dbReference type="Gene3D" id="1.40.20.10">
    <property type="entry name" value="CHAD domain"/>
    <property type="match status" value="1"/>
</dbReference>
<dbReference type="InterPro" id="IPR007899">
    <property type="entry name" value="CHAD_dom"/>
</dbReference>
<accession>A0A2W2G0P9</accession>
<dbReference type="Proteomes" id="UP000248544">
    <property type="component" value="Unassembled WGS sequence"/>
</dbReference>
<organism evidence="3 4">
    <name type="scientific">Spongiactinospora gelatinilytica</name>
    <dbReference type="NCBI Taxonomy" id="2666298"/>
    <lineage>
        <taxon>Bacteria</taxon>
        <taxon>Bacillati</taxon>
        <taxon>Actinomycetota</taxon>
        <taxon>Actinomycetes</taxon>
        <taxon>Streptosporangiales</taxon>
        <taxon>Streptosporangiaceae</taxon>
        <taxon>Spongiactinospora</taxon>
    </lineage>
</organism>
<dbReference type="Pfam" id="PF01928">
    <property type="entry name" value="CYTH"/>
    <property type="match status" value="1"/>
</dbReference>
<dbReference type="Pfam" id="PF05235">
    <property type="entry name" value="CHAD"/>
    <property type="match status" value="1"/>
</dbReference>
<dbReference type="InterPro" id="IPR033469">
    <property type="entry name" value="CYTH-like_dom_sf"/>
</dbReference>
<dbReference type="AlphaFoldDB" id="A0A2W2G0P9"/>
<evidence type="ECO:0008006" key="5">
    <source>
        <dbReference type="Google" id="ProtNLM"/>
    </source>
</evidence>
<dbReference type="PANTHER" id="PTHR39339">
    <property type="entry name" value="SLR1444 PROTEIN"/>
    <property type="match status" value="1"/>
</dbReference>
<dbReference type="InterPro" id="IPR023577">
    <property type="entry name" value="CYTH_domain"/>
</dbReference>
<dbReference type="PANTHER" id="PTHR39339:SF1">
    <property type="entry name" value="CHAD DOMAIN-CONTAINING PROTEIN"/>
    <property type="match status" value="1"/>
</dbReference>
<evidence type="ECO:0000313" key="4">
    <source>
        <dbReference type="Proteomes" id="UP000248544"/>
    </source>
</evidence>
<reference evidence="3 4" key="1">
    <citation type="submission" date="2018-01" db="EMBL/GenBank/DDBJ databases">
        <title>Draft genome sequence of Sphaerisporangium sp. 7K107.</title>
        <authorList>
            <person name="Sahin N."/>
            <person name="Saygin H."/>
            <person name="Ay H."/>
        </authorList>
    </citation>
    <scope>NUCLEOTIDE SEQUENCE [LARGE SCALE GENOMIC DNA]</scope>
    <source>
        <strain evidence="3 4">7K107</strain>
    </source>
</reference>
<proteinExistence type="predicted"/>
<sequence>MALEIEDKFDVPVDFQVPELSGVRGCGEAAGPKSHQLVAIYFDTADLRLAARGITLRRRRGGADPGWHLKLPKAKGVRQEITHPLTRSTKIVPAALAGLVQAYTRGAELIPVAELDTRRSVTVLHDVAGNAAVEVADDRVKGTVFGEEPRIERWREVEAELIGSTDPAVLRRVGKRLRKAGAAPATSASKLARLLNGTAPKAAPRPVAVPGSAGEVVLDYLTAQVTALLAQDPRVRQAGDDAVHQMRVACRRLRSALKAFKSIVAANSEVAAIQGELQWLGNELGTARDLEVIRARFARHFAALPDALVVGPITDRLGDDLLVKERAAYEQIRQALSDQRYFDLLDALDALLAAPPFTKQAKRPADAPLAAVAEREWRRVTDAYDVAQAKPDEDEREIAMHDVRKAAKRARYTAEVLGMRELAKIAEEVQETLGTYQDGVVTQELLAREAENARLAGEDTFTYGVLTGLERATGERAHVAFPDVWTRTTTAARAFFDGRRDPAS</sequence>